<dbReference type="PANTHER" id="PTHR48021">
    <property type="match status" value="1"/>
</dbReference>
<sequence length="384" mass="43843">MLLINEYFHLHLATYQTGKTKFNRFLRLTEEFHCLLIIHGCVRISFIVMVVYVVEVAQPSLRAFFIAAIFPFFAFGLMARLYLHKTTILLPAIAVQIIAFGLALFAPESPYWLASRGQPEAAEKEFTWLRYGGDDEELAALLERAESNVDEPPLAVAFGAALAKVVFLYMGTDSVCRVFMSHLTYPIRFFRYDNTVEHEIFATSEPLRYMFMYPLVGSLVGVAVCRFVGRRIVYLGTILISLLIFYARIKYITFDMEMRRVRSAEFCYFESHMGTRQIVLLYPGEIFPTKLREVGVAISELMQFVLQFSDYKWIKLGSLWGSYSTWRSTLIPIGILLTALFMPETKDKTLIETENLGAKLVPVILPTPEIAEGLESDEEVGEEA</sequence>
<dbReference type="InterPro" id="IPR005828">
    <property type="entry name" value="MFS_sugar_transport-like"/>
</dbReference>
<accession>A0AAN9T6T1</accession>
<keyword evidence="7" id="KW-1185">Reference proteome</keyword>
<feature type="transmembrane region" description="Helical" evidence="5">
    <location>
        <begin position="88"/>
        <end position="106"/>
    </location>
</feature>
<keyword evidence="4 5" id="KW-0472">Membrane</keyword>
<dbReference type="AlphaFoldDB" id="A0AAN9T6T1"/>
<organism evidence="6 7">
    <name type="scientific">Parthenolecanium corni</name>
    <dbReference type="NCBI Taxonomy" id="536013"/>
    <lineage>
        <taxon>Eukaryota</taxon>
        <taxon>Metazoa</taxon>
        <taxon>Ecdysozoa</taxon>
        <taxon>Arthropoda</taxon>
        <taxon>Hexapoda</taxon>
        <taxon>Insecta</taxon>
        <taxon>Pterygota</taxon>
        <taxon>Neoptera</taxon>
        <taxon>Paraneoptera</taxon>
        <taxon>Hemiptera</taxon>
        <taxon>Sternorrhyncha</taxon>
        <taxon>Coccoidea</taxon>
        <taxon>Coccidae</taxon>
        <taxon>Parthenolecanium</taxon>
    </lineage>
</organism>
<dbReference type="PANTHER" id="PTHR48021:SF1">
    <property type="entry name" value="GH07001P-RELATED"/>
    <property type="match status" value="1"/>
</dbReference>
<protein>
    <submittedName>
        <fullName evidence="6">Uncharacterized protein</fullName>
    </submittedName>
</protein>
<proteinExistence type="predicted"/>
<evidence type="ECO:0000256" key="1">
    <source>
        <dbReference type="ARBA" id="ARBA00004370"/>
    </source>
</evidence>
<feature type="transmembrane region" description="Helical" evidence="5">
    <location>
        <begin position="60"/>
        <end position="81"/>
    </location>
</feature>
<evidence type="ECO:0000256" key="3">
    <source>
        <dbReference type="ARBA" id="ARBA00022989"/>
    </source>
</evidence>
<evidence type="ECO:0000256" key="5">
    <source>
        <dbReference type="SAM" id="Phobius"/>
    </source>
</evidence>
<feature type="transmembrane region" description="Helical" evidence="5">
    <location>
        <begin position="232"/>
        <end position="249"/>
    </location>
</feature>
<keyword evidence="2 5" id="KW-0812">Transmembrane</keyword>
<keyword evidence="3 5" id="KW-1133">Transmembrane helix</keyword>
<dbReference type="SUPFAM" id="SSF103473">
    <property type="entry name" value="MFS general substrate transporter"/>
    <property type="match status" value="1"/>
</dbReference>
<dbReference type="Pfam" id="PF00083">
    <property type="entry name" value="Sugar_tr"/>
    <property type="match status" value="1"/>
</dbReference>
<dbReference type="EMBL" id="JBBCAQ010000037">
    <property type="protein sequence ID" value="KAK7573620.1"/>
    <property type="molecule type" value="Genomic_DNA"/>
</dbReference>
<evidence type="ECO:0000313" key="7">
    <source>
        <dbReference type="Proteomes" id="UP001367676"/>
    </source>
</evidence>
<evidence type="ECO:0000313" key="6">
    <source>
        <dbReference type="EMBL" id="KAK7573620.1"/>
    </source>
</evidence>
<evidence type="ECO:0000256" key="4">
    <source>
        <dbReference type="ARBA" id="ARBA00023136"/>
    </source>
</evidence>
<dbReference type="GO" id="GO:0016020">
    <property type="term" value="C:membrane"/>
    <property type="evidence" value="ECO:0007669"/>
    <property type="project" value="UniProtKB-SubCell"/>
</dbReference>
<comment type="caution">
    <text evidence="6">The sequence shown here is derived from an EMBL/GenBank/DDBJ whole genome shotgun (WGS) entry which is preliminary data.</text>
</comment>
<dbReference type="InterPro" id="IPR036259">
    <property type="entry name" value="MFS_trans_sf"/>
</dbReference>
<dbReference type="InterPro" id="IPR050549">
    <property type="entry name" value="MFS_Trehalose_Transporter"/>
</dbReference>
<dbReference type="Gene3D" id="1.20.1250.20">
    <property type="entry name" value="MFS general substrate transporter like domains"/>
    <property type="match status" value="2"/>
</dbReference>
<gene>
    <name evidence="6" type="ORF">V9T40_010811</name>
</gene>
<name>A0AAN9T6T1_9HEMI</name>
<reference evidence="6 7" key="1">
    <citation type="submission" date="2024-03" db="EMBL/GenBank/DDBJ databases">
        <title>Adaptation during the transition from Ophiocordyceps entomopathogen to insect associate is accompanied by gene loss and intensified selection.</title>
        <authorList>
            <person name="Ward C.M."/>
            <person name="Onetto C.A."/>
            <person name="Borneman A.R."/>
        </authorList>
    </citation>
    <scope>NUCLEOTIDE SEQUENCE [LARGE SCALE GENOMIC DNA]</scope>
    <source>
        <strain evidence="6">AWRI1</strain>
        <tissue evidence="6">Single Adult Female</tissue>
    </source>
</reference>
<dbReference type="GO" id="GO:0022857">
    <property type="term" value="F:transmembrane transporter activity"/>
    <property type="evidence" value="ECO:0007669"/>
    <property type="project" value="InterPro"/>
</dbReference>
<evidence type="ECO:0000256" key="2">
    <source>
        <dbReference type="ARBA" id="ARBA00022692"/>
    </source>
</evidence>
<feature type="transmembrane region" description="Helical" evidence="5">
    <location>
        <begin position="32"/>
        <end position="54"/>
    </location>
</feature>
<comment type="subcellular location">
    <subcellularLocation>
        <location evidence="1">Membrane</location>
    </subcellularLocation>
</comment>
<dbReference type="Proteomes" id="UP001367676">
    <property type="component" value="Unassembled WGS sequence"/>
</dbReference>